<keyword evidence="10" id="KW-1185">Reference proteome</keyword>
<dbReference type="OMA" id="ARIPECH"/>
<dbReference type="Proteomes" id="UP000012174">
    <property type="component" value="Unassembled WGS sequence"/>
</dbReference>
<accession>M7TQ33</accession>
<evidence type="ECO:0000256" key="7">
    <source>
        <dbReference type="SAM" id="MobiDB-lite"/>
    </source>
</evidence>
<dbReference type="OrthoDB" id="434144at2759"/>
<comment type="catalytic activity">
    <reaction evidence="6">
        <text>cytidine(34) in tRNA(Ile2) + L-lysine + ATP = lysidine(34) in tRNA(Ile2) + AMP + diphosphate + H(+)</text>
        <dbReference type="Rhea" id="RHEA:43744"/>
        <dbReference type="Rhea" id="RHEA-COMP:10625"/>
        <dbReference type="Rhea" id="RHEA-COMP:10670"/>
        <dbReference type="ChEBI" id="CHEBI:15378"/>
        <dbReference type="ChEBI" id="CHEBI:30616"/>
        <dbReference type="ChEBI" id="CHEBI:32551"/>
        <dbReference type="ChEBI" id="CHEBI:33019"/>
        <dbReference type="ChEBI" id="CHEBI:82748"/>
        <dbReference type="ChEBI" id="CHEBI:83665"/>
        <dbReference type="ChEBI" id="CHEBI:456215"/>
        <dbReference type="EC" id="6.3.4.19"/>
    </reaction>
</comment>
<dbReference type="eggNOG" id="ENOG502QQNE">
    <property type="taxonomic scope" value="Eukaryota"/>
</dbReference>
<dbReference type="PANTHER" id="PTHR43033">
    <property type="entry name" value="TRNA(ILE)-LYSIDINE SYNTHASE-RELATED"/>
    <property type="match status" value="1"/>
</dbReference>
<keyword evidence="5" id="KW-0067">ATP-binding</keyword>
<gene>
    <name evidence="9" type="ORF">UCREL1_939</name>
</gene>
<dbReference type="Gene3D" id="3.40.50.620">
    <property type="entry name" value="HUPs"/>
    <property type="match status" value="1"/>
</dbReference>
<protein>
    <recommendedName>
        <fullName evidence="1">tRNA(Ile)-lysidine synthetase</fullName>
        <ecNumber evidence="1">6.3.4.19</ecNumber>
    </recommendedName>
</protein>
<proteinExistence type="inferred from homology"/>
<feature type="region of interest" description="Disordered" evidence="7">
    <location>
        <begin position="622"/>
        <end position="679"/>
    </location>
</feature>
<keyword evidence="3" id="KW-0819">tRNA processing</keyword>
<feature type="compositionally biased region" description="Basic and acidic residues" evidence="7">
    <location>
        <begin position="212"/>
        <end position="229"/>
    </location>
</feature>
<dbReference type="EMBL" id="KB705544">
    <property type="protein sequence ID" value="EMR72016.1"/>
    <property type="molecule type" value="Genomic_DNA"/>
</dbReference>
<evidence type="ECO:0000313" key="9">
    <source>
        <dbReference type="EMBL" id="EMR72016.1"/>
    </source>
</evidence>
<name>M7TQ33_EUTLA</name>
<dbReference type="GO" id="GO:0005524">
    <property type="term" value="F:ATP binding"/>
    <property type="evidence" value="ECO:0007669"/>
    <property type="project" value="UniProtKB-KW"/>
</dbReference>
<keyword evidence="2" id="KW-0436">Ligase</keyword>
<feature type="domain" description="tRNA(Ile)-lysidine/2-thiocytidine synthase N-terminal" evidence="8">
    <location>
        <begin position="264"/>
        <end position="310"/>
    </location>
</feature>
<dbReference type="STRING" id="1287681.M7TQ33"/>
<evidence type="ECO:0000256" key="1">
    <source>
        <dbReference type="ARBA" id="ARBA00013267"/>
    </source>
</evidence>
<feature type="domain" description="tRNA(Ile)-lysidine/2-thiocytidine synthase N-terminal" evidence="8">
    <location>
        <begin position="49"/>
        <end position="171"/>
    </location>
</feature>
<evidence type="ECO:0000256" key="3">
    <source>
        <dbReference type="ARBA" id="ARBA00022694"/>
    </source>
</evidence>
<evidence type="ECO:0000259" key="8">
    <source>
        <dbReference type="Pfam" id="PF01171"/>
    </source>
</evidence>
<dbReference type="InterPro" id="IPR014729">
    <property type="entry name" value="Rossmann-like_a/b/a_fold"/>
</dbReference>
<feature type="region of interest" description="Disordered" evidence="7">
    <location>
        <begin position="212"/>
        <end position="237"/>
    </location>
</feature>
<dbReference type="HOGENOM" id="CLU_015599_0_0_1"/>
<sequence>MNILPHVFHTGARPISLAEFADALRATCPPRFPKARGDLHRQVDNPISAFRGIVVDHGLREGSYKEAHAVIDALRTLGISGDVLRLNWTAAVLGDYAHPKELPNFESVARRLRYRQIGGLCSHRRIASLLLAHHEDDQYETVLMRLLQGHGSRGLRGMKKASDIPECEGMYGAYQSGYVDDQKRRQPFYNYNVPKRELKSLRRELRSTISDMMHEEERQEIMMEQERDSSSTGSSEEYDYGLEEQYQSKRVIPLDVENIDVEDGGIAMYRPLLEFSKDRLIATCLENKIPWWEDQTNHDATLTLRNAVRHLYKGHDLPKALQKPAILDLSRRCESRAQAQEAAANRLLSRAVIHEFEPSVGAAVVQIPHFEPLNSRRETMCSAERRQARISQQREIAGIYIQKILALASPELQPPPLINLQNVISRLFPSLASPSEAALIASPAKAFSIAGVHVIPVEPNPRRQEEGLPVAASSPRQPLNWYLTRTPYPSNLPLPRFRMPYWSVGSHQREQYYNNHNNNSSRNDHRYPMSLHHLQYWPWSRWMRWELWDNRFWIRLTHRLPYRIVVQPFAKEHGKPLRELLDPDDRARLAALLKRYAPGKVRYTLPAIYLEEDLDLEDVKPRSDYPAQQRSDPDPNPDPDLNLKLMNLDEGEEGEGEGEKETAMTTAEDNKDRVGRKSRAASIDPNLRVPDISKMKLLALPTLDVQIPRLNEWLHYEVRYRRVDRGTLETAGTFHRGSFVSSAKAGEEKERGFRRERMG</sequence>
<dbReference type="InterPro" id="IPR011063">
    <property type="entry name" value="TilS/TtcA_N"/>
</dbReference>
<dbReference type="InterPro" id="IPR012795">
    <property type="entry name" value="tRNA_Ile_lys_synt_N"/>
</dbReference>
<evidence type="ECO:0000313" key="10">
    <source>
        <dbReference type="Proteomes" id="UP000012174"/>
    </source>
</evidence>
<evidence type="ECO:0000256" key="6">
    <source>
        <dbReference type="ARBA" id="ARBA00048539"/>
    </source>
</evidence>
<dbReference type="GO" id="GO:0008033">
    <property type="term" value="P:tRNA processing"/>
    <property type="evidence" value="ECO:0007669"/>
    <property type="project" value="UniProtKB-KW"/>
</dbReference>
<dbReference type="Pfam" id="PF01171">
    <property type="entry name" value="ATP_bind_3"/>
    <property type="match status" value="2"/>
</dbReference>
<keyword evidence="4" id="KW-0547">Nucleotide-binding</keyword>
<dbReference type="AlphaFoldDB" id="M7TQ33"/>
<evidence type="ECO:0000256" key="5">
    <source>
        <dbReference type="ARBA" id="ARBA00022840"/>
    </source>
</evidence>
<dbReference type="SUPFAM" id="SSF52402">
    <property type="entry name" value="Adenine nucleotide alpha hydrolases-like"/>
    <property type="match status" value="1"/>
</dbReference>
<dbReference type="InterPro" id="IPR012094">
    <property type="entry name" value="tRNA_Ile_lys_synt"/>
</dbReference>
<reference evidence="10" key="1">
    <citation type="journal article" date="2013" name="Genome Announc.">
        <title>Draft genome sequence of the grapevine dieback fungus Eutypa lata UCR-EL1.</title>
        <authorList>
            <person name="Blanco-Ulate B."/>
            <person name="Rolshausen P.E."/>
            <person name="Cantu D."/>
        </authorList>
    </citation>
    <scope>NUCLEOTIDE SEQUENCE [LARGE SCALE GENOMIC DNA]</scope>
    <source>
        <strain evidence="10">UCR-EL1</strain>
    </source>
</reference>
<dbReference type="GO" id="GO:0032267">
    <property type="term" value="F:tRNA(Ile)-lysidine synthase activity"/>
    <property type="evidence" value="ECO:0007669"/>
    <property type="project" value="UniProtKB-EC"/>
</dbReference>
<dbReference type="PANTHER" id="PTHR43033:SF1">
    <property type="entry name" value="TRNA(ILE)-LYSIDINE SYNTHASE-RELATED"/>
    <property type="match status" value="1"/>
</dbReference>
<feature type="compositionally biased region" description="Low complexity" evidence="7">
    <location>
        <begin position="639"/>
        <end position="648"/>
    </location>
</feature>
<evidence type="ECO:0000256" key="4">
    <source>
        <dbReference type="ARBA" id="ARBA00022741"/>
    </source>
</evidence>
<feature type="compositionally biased region" description="Basic and acidic residues" evidence="7">
    <location>
        <begin position="657"/>
        <end position="675"/>
    </location>
</feature>
<dbReference type="CDD" id="cd01992">
    <property type="entry name" value="TilS_N"/>
    <property type="match status" value="1"/>
</dbReference>
<dbReference type="EC" id="6.3.4.19" evidence="1"/>
<evidence type="ECO:0000256" key="2">
    <source>
        <dbReference type="ARBA" id="ARBA00022598"/>
    </source>
</evidence>
<dbReference type="HAMAP" id="MF_01161">
    <property type="entry name" value="tRNA_Ile_lys_synt"/>
    <property type="match status" value="1"/>
</dbReference>
<dbReference type="KEGG" id="ela:UCREL1_939"/>
<organism evidence="9 10">
    <name type="scientific">Eutypa lata (strain UCR-EL1)</name>
    <name type="common">Grapevine dieback disease fungus</name>
    <name type="synonym">Eutypa armeniacae</name>
    <dbReference type="NCBI Taxonomy" id="1287681"/>
    <lineage>
        <taxon>Eukaryota</taxon>
        <taxon>Fungi</taxon>
        <taxon>Dikarya</taxon>
        <taxon>Ascomycota</taxon>
        <taxon>Pezizomycotina</taxon>
        <taxon>Sordariomycetes</taxon>
        <taxon>Xylariomycetidae</taxon>
        <taxon>Xylariales</taxon>
        <taxon>Diatrypaceae</taxon>
        <taxon>Eutypa</taxon>
    </lineage>
</organism>